<reference evidence="2" key="1">
    <citation type="journal article" date="2019" name="Environ. Microbiol.">
        <title>Fungal ecological strategies reflected in gene transcription - a case study of two litter decomposers.</title>
        <authorList>
            <person name="Barbi F."/>
            <person name="Kohler A."/>
            <person name="Barry K."/>
            <person name="Baskaran P."/>
            <person name="Daum C."/>
            <person name="Fauchery L."/>
            <person name="Ihrmark K."/>
            <person name="Kuo A."/>
            <person name="LaButti K."/>
            <person name="Lipzen A."/>
            <person name="Morin E."/>
            <person name="Grigoriev I.V."/>
            <person name="Henrissat B."/>
            <person name="Lindahl B."/>
            <person name="Martin F."/>
        </authorList>
    </citation>
    <scope>NUCLEOTIDE SEQUENCE</scope>
    <source>
        <strain evidence="2">JB14</strain>
    </source>
</reference>
<keyword evidence="3" id="KW-1185">Reference proteome</keyword>
<dbReference type="Proteomes" id="UP000799118">
    <property type="component" value="Unassembled WGS sequence"/>
</dbReference>
<accession>A0A6A4GN71</accession>
<dbReference type="AlphaFoldDB" id="A0A6A4GN71"/>
<evidence type="ECO:0000313" key="3">
    <source>
        <dbReference type="Proteomes" id="UP000799118"/>
    </source>
</evidence>
<dbReference type="OrthoDB" id="2914812at2759"/>
<gene>
    <name evidence="2" type="ORF">BT96DRAFT_948681</name>
</gene>
<feature type="region of interest" description="Disordered" evidence="1">
    <location>
        <begin position="778"/>
        <end position="801"/>
    </location>
</feature>
<proteinExistence type="predicted"/>
<organism evidence="2 3">
    <name type="scientific">Gymnopus androsaceus JB14</name>
    <dbReference type="NCBI Taxonomy" id="1447944"/>
    <lineage>
        <taxon>Eukaryota</taxon>
        <taxon>Fungi</taxon>
        <taxon>Dikarya</taxon>
        <taxon>Basidiomycota</taxon>
        <taxon>Agaricomycotina</taxon>
        <taxon>Agaricomycetes</taxon>
        <taxon>Agaricomycetidae</taxon>
        <taxon>Agaricales</taxon>
        <taxon>Marasmiineae</taxon>
        <taxon>Omphalotaceae</taxon>
        <taxon>Gymnopus</taxon>
    </lineage>
</organism>
<evidence type="ECO:0000256" key="1">
    <source>
        <dbReference type="SAM" id="MobiDB-lite"/>
    </source>
</evidence>
<dbReference type="EMBL" id="ML769829">
    <property type="protein sequence ID" value="KAE9387018.1"/>
    <property type="molecule type" value="Genomic_DNA"/>
</dbReference>
<name>A0A6A4GN71_9AGAR</name>
<sequence>MQMLEDTKIEQLVDRRSLRAFARQFDASCLKITGKSFVDLWKHRIASVVEDHNDLSSVDGQEIYLFLQLLRVPGNQASVFLDKASIAMDYSGQLWALLMDLEIRVVGWGTATRAAVITLRELVQSVHSYKAYHAVSRRVKGNLIQCAKLVERKLSVASLRLRAGRDDVALQEAWDQLKREFYITDAFDMVIQCANTTTDILSVRPPCRQHYEAIHWQHPIYGQPHGEHIIPSIDLAYIQDMASVAIQIARDHGDLSDMVLRAKRDISARLVVIFDLSKPTLGEYEIMSQEDALEDEEMVDKERMELMIMDTNVSFCGRVPLCRDSRTLVVCMDRQFVRDDGTIMDREDVVQSFRRMWSQEYSKQISIFCHNKYWDQRASEWCESLKNSSDYLWMRLTLQEDYIKLIDTDNTVCNSSAGVICPWWEIGGSAVNYYDDWQATLPPYIHSKSPTQVEAYGLPGRLRRSSVRRGQDARPRYQMRMIVTRLMFIRCPTFTPVGETLALSPTLANFASVLPILPENILVLLPLHPRKQCTSPSCPINSDPLRSSWAEPEDPVLAVIKKLIFFSTPNTTLCSLPLLVEGALSTSKTISSRLSVDHDVFLQKLGSHCESYAPGPVRSYLPQRSSVLSAAVAEGLVGAAGCYYSSHTWEVSEEVLFTEAPEDEKLVELKTNIGDTRYGSQAHYWHGMHGWDDGQEVTGDTVFIKPSVVKHLSSHSFNTNPLVASLLVQYTTAASRHQSQEYLYGEEIELLSSSDPAKSDVWSWRELQSLVSPIEEDEGYFGSDDGCEIEEDKEEAEDGDSAPTYSYSIRALAYVIAADSDNDDTDSEDEDYMLVTWKIMISMATMLISQSRGGSSELISKILGSHIVLLFLVAISQMDPDLQELAAALEASLARAEFRDNMIQSGWVDKRGLKEYGRCSDEVKTDRALKAEAVQKALKPIFDGLETCLFRRRYERVVAKSKNEPPPFRIYPPLTNWKTVLLNGLNASGCQRWPSYRPPLGPAGPPILLDMTCPDDHCSFIERLFGEIPREIPPPKE</sequence>
<feature type="compositionally biased region" description="Acidic residues" evidence="1">
    <location>
        <begin position="778"/>
        <end position="800"/>
    </location>
</feature>
<evidence type="ECO:0000313" key="2">
    <source>
        <dbReference type="EMBL" id="KAE9387018.1"/>
    </source>
</evidence>
<protein>
    <submittedName>
        <fullName evidence="2">Uncharacterized protein</fullName>
    </submittedName>
</protein>